<dbReference type="CDD" id="cd19941">
    <property type="entry name" value="TIL"/>
    <property type="match status" value="2"/>
</dbReference>
<name>A0A3Q0H8V8_ALLSI</name>
<dbReference type="InParanoid" id="A0A3Q0H8V8"/>
<proteinExistence type="predicted"/>
<dbReference type="InterPro" id="IPR036084">
    <property type="entry name" value="Ser_inhib-like_sf"/>
</dbReference>
<reference evidence="12" key="1">
    <citation type="submission" date="2025-08" db="UniProtKB">
        <authorList>
            <consortium name="RefSeq"/>
        </authorList>
    </citation>
    <scope>IDENTIFICATION</scope>
</reference>
<organism evidence="11 12">
    <name type="scientific">Alligator sinensis</name>
    <name type="common">Chinese alligator</name>
    <dbReference type="NCBI Taxonomy" id="38654"/>
    <lineage>
        <taxon>Eukaryota</taxon>
        <taxon>Metazoa</taxon>
        <taxon>Chordata</taxon>
        <taxon>Craniata</taxon>
        <taxon>Vertebrata</taxon>
        <taxon>Euteleostomi</taxon>
        <taxon>Archelosauria</taxon>
        <taxon>Archosauria</taxon>
        <taxon>Crocodylia</taxon>
        <taxon>Alligatoridae</taxon>
        <taxon>Alligatorinae</taxon>
        <taxon>Alligator</taxon>
    </lineage>
</organism>
<keyword evidence="4 6" id="KW-1015">Disulfide bond</keyword>
<dbReference type="InterPro" id="IPR050780">
    <property type="entry name" value="Mucin_vWF_Thrombospondin_sf"/>
</dbReference>
<dbReference type="Pfam" id="PF12714">
    <property type="entry name" value="TILa"/>
    <property type="match status" value="4"/>
</dbReference>
<evidence type="ECO:0000313" key="11">
    <source>
        <dbReference type="Proteomes" id="UP000189705"/>
    </source>
</evidence>
<dbReference type="PROSITE" id="PS01186">
    <property type="entry name" value="EGF_2"/>
    <property type="match status" value="1"/>
</dbReference>
<gene>
    <name evidence="12" type="primary">ZAN</name>
</gene>
<keyword evidence="8" id="KW-0472">Membrane</keyword>
<keyword evidence="3" id="KW-0677">Repeat</keyword>
<dbReference type="SMART" id="SM00216">
    <property type="entry name" value="VWD"/>
    <property type="match status" value="3"/>
</dbReference>
<dbReference type="Pfam" id="PF00094">
    <property type="entry name" value="VWD"/>
    <property type="match status" value="3"/>
</dbReference>
<feature type="disulfide bond" evidence="6">
    <location>
        <begin position="1602"/>
        <end position="1611"/>
    </location>
</feature>
<keyword evidence="8" id="KW-0812">Transmembrane</keyword>
<accession>A0A3Q0H8V8</accession>
<dbReference type="SMART" id="SM00832">
    <property type="entry name" value="C8"/>
    <property type="match status" value="4"/>
</dbReference>
<dbReference type="Proteomes" id="UP000189705">
    <property type="component" value="Unplaced"/>
</dbReference>
<evidence type="ECO:0000256" key="7">
    <source>
        <dbReference type="SAM" id="MobiDB-lite"/>
    </source>
</evidence>
<dbReference type="InterPro" id="IPR000742">
    <property type="entry name" value="EGF"/>
</dbReference>
<dbReference type="InterPro" id="IPR002919">
    <property type="entry name" value="TIL_dom"/>
</dbReference>
<dbReference type="InterPro" id="IPR025615">
    <property type="entry name" value="TILa_dom"/>
</dbReference>
<evidence type="ECO:0000256" key="2">
    <source>
        <dbReference type="ARBA" id="ARBA00022729"/>
    </source>
</evidence>
<feature type="region of interest" description="Disordered" evidence="7">
    <location>
        <begin position="1720"/>
        <end position="1739"/>
    </location>
</feature>
<dbReference type="PROSITE" id="PS51233">
    <property type="entry name" value="VWFD"/>
    <property type="match status" value="3"/>
</dbReference>
<dbReference type="Pfam" id="PF08742">
    <property type="entry name" value="C8"/>
    <property type="match status" value="4"/>
</dbReference>
<comment type="caution">
    <text evidence="6">Lacks conserved residue(s) required for the propagation of feature annotation.</text>
</comment>
<dbReference type="CTD" id="7455"/>
<dbReference type="PROSITE" id="PS00022">
    <property type="entry name" value="EGF_1"/>
    <property type="match status" value="1"/>
</dbReference>
<evidence type="ECO:0000256" key="6">
    <source>
        <dbReference type="PROSITE-ProRule" id="PRU00076"/>
    </source>
</evidence>
<dbReference type="GO" id="GO:0031012">
    <property type="term" value="C:extracellular matrix"/>
    <property type="evidence" value="ECO:0007669"/>
    <property type="project" value="TreeGrafter"/>
</dbReference>
<keyword evidence="5" id="KW-0325">Glycoprotein</keyword>
<dbReference type="CDD" id="cd00054">
    <property type="entry name" value="EGF_CA"/>
    <property type="match status" value="1"/>
</dbReference>
<dbReference type="Pfam" id="PF00008">
    <property type="entry name" value="EGF"/>
    <property type="match status" value="1"/>
</dbReference>
<dbReference type="RefSeq" id="XP_025066860.1">
    <property type="nucleotide sequence ID" value="XM_025211075.1"/>
</dbReference>
<evidence type="ECO:0000256" key="1">
    <source>
        <dbReference type="ARBA" id="ARBA00022536"/>
    </source>
</evidence>
<evidence type="ECO:0000256" key="8">
    <source>
        <dbReference type="SAM" id="Phobius"/>
    </source>
</evidence>
<dbReference type="STRING" id="38654.A0A3Q0H8V8"/>
<protein>
    <submittedName>
        <fullName evidence="12">Zonadhesin isoform X1</fullName>
    </submittedName>
</protein>
<evidence type="ECO:0000259" key="9">
    <source>
        <dbReference type="PROSITE" id="PS50026"/>
    </source>
</evidence>
<evidence type="ECO:0000256" key="5">
    <source>
        <dbReference type="ARBA" id="ARBA00023180"/>
    </source>
</evidence>
<dbReference type="InterPro" id="IPR014853">
    <property type="entry name" value="VWF/SSPO/ZAN-like_Cys-rich_dom"/>
</dbReference>
<dbReference type="GO" id="GO:0005615">
    <property type="term" value="C:extracellular space"/>
    <property type="evidence" value="ECO:0007669"/>
    <property type="project" value="TreeGrafter"/>
</dbReference>
<dbReference type="KEGG" id="asn:102375558"/>
<dbReference type="GeneID" id="102375558"/>
<keyword evidence="2" id="KW-0732">Signal</keyword>
<feature type="transmembrane region" description="Helical" evidence="8">
    <location>
        <begin position="1624"/>
        <end position="1646"/>
    </location>
</feature>
<dbReference type="SUPFAM" id="SSF57196">
    <property type="entry name" value="EGF/Laminin"/>
    <property type="match status" value="1"/>
</dbReference>
<dbReference type="InterPro" id="IPR001846">
    <property type="entry name" value="VWF_type-D"/>
</dbReference>
<dbReference type="Pfam" id="PF01826">
    <property type="entry name" value="TIL"/>
    <property type="match status" value="4"/>
</dbReference>
<keyword evidence="1 6" id="KW-0245">EGF-like domain</keyword>
<feature type="domain" description="EGF-like" evidence="9">
    <location>
        <begin position="1576"/>
        <end position="1612"/>
    </location>
</feature>
<dbReference type="SMART" id="SM00179">
    <property type="entry name" value="EGF_CA"/>
    <property type="match status" value="1"/>
</dbReference>
<keyword evidence="11" id="KW-1185">Reference proteome</keyword>
<evidence type="ECO:0000259" key="10">
    <source>
        <dbReference type="PROSITE" id="PS51233"/>
    </source>
</evidence>
<dbReference type="PANTHER" id="PTHR11339">
    <property type="entry name" value="EXTRACELLULAR MATRIX GLYCOPROTEIN RELATED"/>
    <property type="match status" value="1"/>
</dbReference>
<dbReference type="FunFam" id="2.10.25.10:FF:000055">
    <property type="entry name" value="alpha-tectorin isoform X1"/>
    <property type="match status" value="1"/>
</dbReference>
<dbReference type="Gene3D" id="2.10.25.10">
    <property type="entry name" value="Laminin"/>
    <property type="match status" value="5"/>
</dbReference>
<dbReference type="PANTHER" id="PTHR11339:SF374">
    <property type="entry name" value="ZONADHESIN"/>
    <property type="match status" value="1"/>
</dbReference>
<evidence type="ECO:0000256" key="3">
    <source>
        <dbReference type="ARBA" id="ARBA00022737"/>
    </source>
</evidence>
<evidence type="ECO:0000313" key="12">
    <source>
        <dbReference type="RefSeq" id="XP_025066860.1"/>
    </source>
</evidence>
<dbReference type="SMART" id="SM00181">
    <property type="entry name" value="EGF"/>
    <property type="match status" value="1"/>
</dbReference>
<dbReference type="GO" id="GO:0005509">
    <property type="term" value="F:calcium ion binding"/>
    <property type="evidence" value="ECO:0007669"/>
    <property type="project" value="InterPro"/>
</dbReference>
<feature type="domain" description="VWFD" evidence="10">
    <location>
        <begin position="746"/>
        <end position="925"/>
    </location>
</feature>
<dbReference type="FunFam" id="2.10.25.10:FF:000255">
    <property type="entry name" value="Sushi, nidogen and EGF-like domains 1"/>
    <property type="match status" value="1"/>
</dbReference>
<sequence>MGPVAWTSGPPGHWLDSSVVCAVTPTGTLGTIGAAQMGPPQPTMGTWGPAGGSQMTPTPSACPIHPWGSYIDLGGFWEVIGRTWGGYWGSWPVIGEGTGRHWGYREFIFGLQRSYRVTWDVYCGVLGELGSPFAVSCLSVCVVPPPPRRCHPGSIAFGDCSIEVGHAGKKPENCGQLLDPDGAFGPCQARVSPEPFFWGCNLDFCNLWGKRDALCASLSAYTAACHATGVRVREWRRPDLCPLSCPANSSYSVCGPICTPSCPATPPAPPCPAGGCAEGCVCQAGLVLSVTECVPASACGCLDFNGIYRPVGAMWLDDCIVTCTCHGPGNVTCQLRPCCTFEDCQFQDGEYSCYPLLWRVCQAWGDLRIITFDGRHLEVPGACTYILTQPCQRQTPWLPSFEVWAETEATGLPGTSRVSAVRIHVHGHWVTLLPRGRARVDGRGVQVPWVLTGARLRLSLGSDGRSLLLLTDFGVRVAFDGVSRADIVAPGGYGMALCGLCGNFNLEVSDDHLLPNGSWVSSSAQLGAAWAVPNASAPGCSSIGDPLPCDPHVEAEAKKLTNCGLMSDPLGPFYECHYEMSPQRFVAACARAVCAGGGAALCPAVEVYAARCAQLGLPVDWRQPHRCPLSCPAPSQYSPCASPCPPSCTEPWGGQCPGVPCIEACVCPTPFVSSAGRCVHPLQCGCTRPDRQHYAVGESWMDDANCTQRCTCRSPEDIACEAWSCLPGQECSERGGGLGCHDTRAATCYVFGDPHYVTFDGASVTLTGTCSYTLARVCGTHPGLEDFTVVGTNAPSATPGSSFLVRVDVTVGGACVTLLRGHRVLVDGVRVSPPLRDRLRGLAVTEAGTFVEVRSQGGLVLRYDGRHLLELRVPGAYYSQVCGLCGNFNHQPEDDLTLPDGHPAPSAPALGSAWQAPGPSPPGCQEDNSEDLMPPCSPEDSARWAALCRELQAPVFALCHPRVPVAPFADACLFDLCATRGQALALCHAAQAYSKACQAQGGPPVAWRNSTFCPLPCPLNSRYTPCAPACLPSCAEPLAPTACPEDQACSEGCDCDVGHLRSGDACVPAEECGCVDDEGHYHSAGATWLLPGCKRHCTCEPGGFWPCENFLCPPGSSCTLGDTGTYFCQAARLHRCTVSGDPHYRTFDGLVHHFQGAATYTLIRTLGQLQPGLPPLSVAGSNHQRLGLWPVALLEELHVALPSYNISLLPGRRLVVNGVLTNLPFSPDDDLSIGFWGLQILLQTQGGFSVTFDGLHYAGTEVYYAQQSWVYQGSVKPSPASQSWVHLGLLHLAQPPRAGCIQAPLHSPSLSCFCPPELVLPEPYRGVVGGLCGTLNGDPEDDFTLPDGASTHSLERFGEAWRVHAPPHDRQSLPESGFEAACPASRLAAVNGSEQCGVLGAPGGPFAACHPHVPPGSYQRDCIYDLCALPDNPELLCQALAAYGHACRQVGGLALPWRQETGCEVLCPPPSRYAACAPACPPACPAPSAPPACSAPCVEGCVPAPGWALSARSFVPLAQCGCSWHQRYYQMNETFFTPGCTQRCTCHGPETLWCESGGCPPGLVCALAQLAWGCYIPGPCLSSPCKNGGHCWELDGGFVCDCLQGYEGPRCETPSQPGAGLPTAVLQVLLPLVFGVLITVGVWLYCHRRKQHRRNVPGVMTTPPAGQRAQESRALFYPALPLTLTFDLLPLPRRPQSPPSTYPGGVYAVLSAPLSPGALVPWGSEPGPQTPGVSVGRKG</sequence>
<feature type="domain" description="VWFD" evidence="10">
    <location>
        <begin position="1134"/>
        <end position="1369"/>
    </location>
</feature>
<dbReference type="SUPFAM" id="SSF57567">
    <property type="entry name" value="Serine protease inhibitors"/>
    <property type="match status" value="4"/>
</dbReference>
<dbReference type="InterPro" id="IPR001881">
    <property type="entry name" value="EGF-like_Ca-bd_dom"/>
</dbReference>
<dbReference type="PROSITE" id="PS50026">
    <property type="entry name" value="EGF_3"/>
    <property type="match status" value="1"/>
</dbReference>
<feature type="domain" description="VWFD" evidence="10">
    <location>
        <begin position="359"/>
        <end position="541"/>
    </location>
</feature>
<evidence type="ECO:0000256" key="4">
    <source>
        <dbReference type="ARBA" id="ARBA00023157"/>
    </source>
</evidence>
<feature type="region of interest" description="Disordered" evidence="7">
    <location>
        <begin position="895"/>
        <end position="935"/>
    </location>
</feature>
<keyword evidence="8" id="KW-1133">Transmembrane helix</keyword>